<dbReference type="CDD" id="cd03131">
    <property type="entry name" value="GATase1_HTS"/>
    <property type="match status" value="1"/>
</dbReference>
<feature type="binding site" evidence="8">
    <location>
        <position position="192"/>
    </location>
    <ligand>
        <name>substrate</name>
    </ligand>
</feature>
<dbReference type="PANTHER" id="PTHR20919:SF0">
    <property type="entry name" value="HOMOSERINE O-SUCCINYLTRANSFERASE"/>
    <property type="match status" value="1"/>
</dbReference>
<comment type="catalytic activity">
    <reaction evidence="7 8">
        <text>L-homoserine + acetyl-CoA = O-acetyl-L-homoserine + CoA</text>
        <dbReference type="Rhea" id="RHEA:13701"/>
        <dbReference type="ChEBI" id="CHEBI:57287"/>
        <dbReference type="ChEBI" id="CHEBI:57288"/>
        <dbReference type="ChEBI" id="CHEBI:57476"/>
        <dbReference type="ChEBI" id="CHEBI:57716"/>
        <dbReference type="EC" id="2.3.1.31"/>
    </reaction>
</comment>
<dbReference type="UniPathway" id="UPA00051">
    <property type="reaction ID" value="UER00074"/>
</dbReference>
<dbReference type="InterPro" id="IPR033752">
    <property type="entry name" value="MetA_family"/>
</dbReference>
<evidence type="ECO:0000313" key="10">
    <source>
        <dbReference type="EMBL" id="SHI19368.1"/>
    </source>
</evidence>
<comment type="similarity">
    <text evidence="8">Belongs to the MetA family.</text>
</comment>
<protein>
    <recommendedName>
        <fullName evidence="8">Homoserine O-acetyltransferase</fullName>
        <shortName evidence="8">HAT</shortName>
        <ecNumber evidence="8">2.3.1.31</ecNumber>
    </recommendedName>
    <alternativeName>
        <fullName evidence="8">Homoserine transacetylase</fullName>
        <shortName evidence="8">HTA</shortName>
    </alternativeName>
</protein>
<accession>A0A1M5Z5I8</accession>
<dbReference type="Proteomes" id="UP000183995">
    <property type="component" value="Unassembled WGS sequence"/>
</dbReference>
<dbReference type="HAMAP" id="MF_00295">
    <property type="entry name" value="MetA_acyltransf"/>
    <property type="match status" value="1"/>
</dbReference>
<organism evidence="10 11">
    <name type="scientific">Sporobacter termitidis DSM 10068</name>
    <dbReference type="NCBI Taxonomy" id="1123282"/>
    <lineage>
        <taxon>Bacteria</taxon>
        <taxon>Bacillati</taxon>
        <taxon>Bacillota</taxon>
        <taxon>Clostridia</taxon>
        <taxon>Eubacteriales</taxon>
        <taxon>Oscillospiraceae</taxon>
        <taxon>Sporobacter</taxon>
    </lineage>
</organism>
<reference evidence="10 11" key="1">
    <citation type="submission" date="2016-11" db="EMBL/GenBank/DDBJ databases">
        <authorList>
            <person name="Jaros S."/>
            <person name="Januszkiewicz K."/>
            <person name="Wedrychowicz H."/>
        </authorList>
    </citation>
    <scope>NUCLEOTIDE SEQUENCE [LARGE SCALE GENOMIC DNA]</scope>
    <source>
        <strain evidence="10 11">DSM 10068</strain>
    </source>
</reference>
<feature type="site" description="Important for substrate specificity" evidence="8">
    <location>
        <position position="192"/>
    </location>
</feature>
<evidence type="ECO:0000256" key="1">
    <source>
        <dbReference type="ARBA" id="ARBA00004496"/>
    </source>
</evidence>
<dbReference type="GO" id="GO:0005737">
    <property type="term" value="C:cytoplasm"/>
    <property type="evidence" value="ECO:0007669"/>
    <property type="project" value="UniProtKB-SubCell"/>
</dbReference>
<comment type="caution">
    <text evidence="8">Lacks conserved residue(s) required for the propagation of feature annotation.</text>
</comment>
<dbReference type="Gene3D" id="3.40.50.880">
    <property type="match status" value="1"/>
</dbReference>
<evidence type="ECO:0000256" key="4">
    <source>
        <dbReference type="ARBA" id="ARBA00022679"/>
    </source>
</evidence>
<dbReference type="InterPro" id="IPR005697">
    <property type="entry name" value="HST_MetA"/>
</dbReference>
<keyword evidence="5 8" id="KW-0486">Methionine biosynthesis</keyword>
<dbReference type="PIRSF" id="PIRSF000450">
    <property type="entry name" value="H_ser_succinyltr"/>
    <property type="match status" value="1"/>
</dbReference>
<feature type="active site" description="Acyl-thioester intermediate" evidence="8 9">
    <location>
        <position position="142"/>
    </location>
</feature>
<evidence type="ECO:0000256" key="5">
    <source>
        <dbReference type="ARBA" id="ARBA00023167"/>
    </source>
</evidence>
<gene>
    <name evidence="8" type="primary">metAA</name>
    <name evidence="10" type="ORF">SAMN02745823_03253</name>
</gene>
<evidence type="ECO:0000256" key="6">
    <source>
        <dbReference type="ARBA" id="ARBA00023315"/>
    </source>
</evidence>
<name>A0A1M5Z5I8_9FIRM</name>
<dbReference type="Pfam" id="PF04204">
    <property type="entry name" value="HTS"/>
    <property type="match status" value="1"/>
</dbReference>
<dbReference type="EC" id="2.3.1.31" evidence="8"/>
<evidence type="ECO:0000256" key="3">
    <source>
        <dbReference type="ARBA" id="ARBA00022605"/>
    </source>
</evidence>
<dbReference type="STRING" id="1123282.SAMN02745823_03253"/>
<evidence type="ECO:0000256" key="9">
    <source>
        <dbReference type="PIRSR" id="PIRSR000450-1"/>
    </source>
</evidence>
<evidence type="ECO:0000256" key="2">
    <source>
        <dbReference type="ARBA" id="ARBA00022490"/>
    </source>
</evidence>
<keyword evidence="2 8" id="KW-0963">Cytoplasm</keyword>
<dbReference type="InterPro" id="IPR029062">
    <property type="entry name" value="Class_I_gatase-like"/>
</dbReference>
<evidence type="ECO:0000256" key="8">
    <source>
        <dbReference type="HAMAP-Rule" id="MF_00295"/>
    </source>
</evidence>
<comment type="function">
    <text evidence="8">Transfers an acetyl group from acetyl-CoA to L-homoserine, forming acetyl-L-homoserine.</text>
</comment>
<keyword evidence="11" id="KW-1185">Reference proteome</keyword>
<dbReference type="OrthoDB" id="9772423at2"/>
<proteinExistence type="inferred from homology"/>
<dbReference type="EMBL" id="FQXV01000013">
    <property type="protein sequence ID" value="SHI19368.1"/>
    <property type="molecule type" value="Genomic_DNA"/>
</dbReference>
<keyword evidence="6 8" id="KW-0012">Acyltransferase</keyword>
<evidence type="ECO:0000256" key="7">
    <source>
        <dbReference type="ARBA" id="ARBA00049043"/>
    </source>
</evidence>
<dbReference type="SUPFAM" id="SSF52317">
    <property type="entry name" value="Class I glutamine amidotransferase-like"/>
    <property type="match status" value="1"/>
</dbReference>
<dbReference type="GO" id="GO:0019281">
    <property type="term" value="P:L-methionine biosynthetic process from homoserine via O-succinyl-L-homoserine and cystathionine"/>
    <property type="evidence" value="ECO:0007669"/>
    <property type="project" value="InterPro"/>
</dbReference>
<dbReference type="RefSeq" id="WP_073081235.1">
    <property type="nucleotide sequence ID" value="NZ_FQXV01000013.1"/>
</dbReference>
<dbReference type="GO" id="GO:0004414">
    <property type="term" value="F:homoserine O-acetyltransferase activity"/>
    <property type="evidence" value="ECO:0007669"/>
    <property type="project" value="UniProtKB-EC"/>
</dbReference>
<evidence type="ECO:0000313" key="11">
    <source>
        <dbReference type="Proteomes" id="UP000183995"/>
    </source>
</evidence>
<dbReference type="NCBIfam" id="TIGR01001">
    <property type="entry name" value="metA"/>
    <property type="match status" value="1"/>
</dbReference>
<feature type="binding site" evidence="8">
    <location>
        <position position="163"/>
    </location>
    <ligand>
        <name>substrate</name>
    </ligand>
</feature>
<keyword evidence="3 8" id="KW-0028">Amino-acid biosynthesis</keyword>
<dbReference type="GO" id="GO:0008899">
    <property type="term" value="F:homoserine O-succinyltransferase activity"/>
    <property type="evidence" value="ECO:0007669"/>
    <property type="project" value="UniProtKB-UniRule"/>
</dbReference>
<feature type="binding site" evidence="8">
    <location>
        <position position="249"/>
    </location>
    <ligand>
        <name>substrate</name>
    </ligand>
</feature>
<comment type="pathway">
    <text evidence="8">Amino-acid biosynthesis; L-methionine biosynthesis via de novo pathway; O-acetyl-L-homoserine from L-homoserine: step 1/1.</text>
</comment>
<feature type="site" description="Important for acyl-CoA specificity" evidence="8">
    <location>
        <position position="111"/>
    </location>
</feature>
<feature type="active site" description="Proton acceptor" evidence="8">
    <location>
        <position position="235"/>
    </location>
</feature>
<dbReference type="FunFam" id="3.40.50.880:FF:000004">
    <property type="entry name" value="Homoserine O-succinyltransferase"/>
    <property type="match status" value="1"/>
</dbReference>
<dbReference type="PANTHER" id="PTHR20919">
    <property type="entry name" value="HOMOSERINE O-SUCCINYLTRANSFERASE"/>
    <property type="match status" value="1"/>
</dbReference>
<keyword evidence="4 8" id="KW-0808">Transferase</keyword>
<sequence>MPIKIADSLPAKDILENENIFVMTEYRAMHQDIRPLKLLILNLMPTKIITETQLLRKLSNTPLQIEVEFLQTISHEAKNVNTEHLASFYTAFDKIKHKHYDGMIITGAPVENLDFSDVDYWPELCDIMAWTSHNVHSTLHICWGAQAGLYYHYGINKVQLPKKLSGVFSHNVLKPQSPFFRGFDDTFSVPHSRYTGVLEEDILKVHGLELMSVSGEAGVFALKSEDNRRFFITGHPEYDADTLALEYARDVKKGLEIEVPKNYFPNDDPTRPPMVTWRAHAQLLYTNWLNYYVYQTTPYNIDTIGDEAFGAGEFNNYGSGI</sequence>
<comment type="subcellular location">
    <subcellularLocation>
        <location evidence="1 8">Cytoplasm</location>
    </subcellularLocation>
</comment>
<dbReference type="AlphaFoldDB" id="A0A1M5Z5I8"/>
<feature type="active site" evidence="8">
    <location>
        <position position="237"/>
    </location>
</feature>